<protein>
    <submittedName>
        <fullName evidence="8">(apollo) hypothetical protein</fullName>
    </submittedName>
</protein>
<dbReference type="InterPro" id="IPR006612">
    <property type="entry name" value="THAP_Znf"/>
</dbReference>
<dbReference type="PANTHER" id="PTHR46600">
    <property type="entry name" value="THAP DOMAIN-CONTAINING"/>
    <property type="match status" value="1"/>
</dbReference>
<feature type="domain" description="THAP-type" evidence="7">
    <location>
        <begin position="1"/>
        <end position="81"/>
    </location>
</feature>
<name>A0A8S3X5U6_PARAO</name>
<feature type="compositionally biased region" description="Polar residues" evidence="6">
    <location>
        <begin position="116"/>
        <end position="135"/>
    </location>
</feature>
<evidence type="ECO:0000259" key="7">
    <source>
        <dbReference type="PROSITE" id="PS50950"/>
    </source>
</evidence>
<dbReference type="OrthoDB" id="8948150at2759"/>
<dbReference type="SMART" id="SM00692">
    <property type="entry name" value="DM3"/>
    <property type="match status" value="1"/>
</dbReference>
<evidence type="ECO:0000256" key="5">
    <source>
        <dbReference type="PROSITE-ProRule" id="PRU00309"/>
    </source>
</evidence>
<proteinExistence type="predicted"/>
<dbReference type="AlphaFoldDB" id="A0A8S3X5U6"/>
<evidence type="ECO:0000256" key="4">
    <source>
        <dbReference type="ARBA" id="ARBA00023125"/>
    </source>
</evidence>
<keyword evidence="3" id="KW-0862">Zinc</keyword>
<keyword evidence="2 5" id="KW-0863">Zinc-finger</keyword>
<evidence type="ECO:0000313" key="8">
    <source>
        <dbReference type="EMBL" id="CAG5004332.1"/>
    </source>
</evidence>
<evidence type="ECO:0000256" key="2">
    <source>
        <dbReference type="ARBA" id="ARBA00022771"/>
    </source>
</evidence>
<feature type="region of interest" description="Disordered" evidence="6">
    <location>
        <begin position="116"/>
        <end position="137"/>
    </location>
</feature>
<dbReference type="Proteomes" id="UP000691718">
    <property type="component" value="Unassembled WGS sequence"/>
</dbReference>
<organism evidence="8 9">
    <name type="scientific">Parnassius apollo</name>
    <name type="common">Apollo butterfly</name>
    <name type="synonym">Papilio apollo</name>
    <dbReference type="NCBI Taxonomy" id="110799"/>
    <lineage>
        <taxon>Eukaryota</taxon>
        <taxon>Metazoa</taxon>
        <taxon>Ecdysozoa</taxon>
        <taxon>Arthropoda</taxon>
        <taxon>Hexapoda</taxon>
        <taxon>Insecta</taxon>
        <taxon>Pterygota</taxon>
        <taxon>Neoptera</taxon>
        <taxon>Endopterygota</taxon>
        <taxon>Lepidoptera</taxon>
        <taxon>Glossata</taxon>
        <taxon>Ditrysia</taxon>
        <taxon>Papilionoidea</taxon>
        <taxon>Papilionidae</taxon>
        <taxon>Parnassiinae</taxon>
        <taxon>Parnassini</taxon>
        <taxon>Parnassius</taxon>
        <taxon>Parnassius</taxon>
    </lineage>
</organism>
<evidence type="ECO:0000256" key="1">
    <source>
        <dbReference type="ARBA" id="ARBA00022723"/>
    </source>
</evidence>
<keyword evidence="4 5" id="KW-0238">DNA-binding</keyword>
<sequence length="169" mass="19499">MVQYCSVYGCNSTTRQKNKDLKFHRFPRDARCQFWISACQRPDLRDKNIEQLHNMYVCSLHFEDWMYKKQQLQSAAVPISNLPPASMNSINTQIEPPKTEILKDLLSRGIQKQIDTNSMASNSDETSQIPKTMTHYTPRKRKLQKQIAPGGINIATRVTRTNGSEVRPE</sequence>
<comment type="caution">
    <text evidence="8">The sequence shown here is derived from an EMBL/GenBank/DDBJ whole genome shotgun (WGS) entry which is preliminary data.</text>
</comment>
<evidence type="ECO:0000313" key="9">
    <source>
        <dbReference type="Proteomes" id="UP000691718"/>
    </source>
</evidence>
<dbReference type="GO" id="GO:0043565">
    <property type="term" value="F:sequence-specific DNA binding"/>
    <property type="evidence" value="ECO:0007669"/>
    <property type="project" value="InterPro"/>
</dbReference>
<dbReference type="Pfam" id="PF05485">
    <property type="entry name" value="THAP"/>
    <property type="match status" value="1"/>
</dbReference>
<dbReference type="PROSITE" id="PS50950">
    <property type="entry name" value="ZF_THAP"/>
    <property type="match status" value="1"/>
</dbReference>
<gene>
    <name evidence="8" type="ORF">PAPOLLO_LOCUS14370</name>
</gene>
<dbReference type="GO" id="GO:0008270">
    <property type="term" value="F:zinc ion binding"/>
    <property type="evidence" value="ECO:0007669"/>
    <property type="project" value="UniProtKB-KW"/>
</dbReference>
<evidence type="ECO:0000256" key="3">
    <source>
        <dbReference type="ARBA" id="ARBA00022833"/>
    </source>
</evidence>
<dbReference type="EMBL" id="CAJQZP010000975">
    <property type="protein sequence ID" value="CAG5004332.1"/>
    <property type="molecule type" value="Genomic_DNA"/>
</dbReference>
<keyword evidence="1" id="KW-0479">Metal-binding</keyword>
<accession>A0A8S3X5U6</accession>
<keyword evidence="9" id="KW-1185">Reference proteome</keyword>
<reference evidence="8" key="1">
    <citation type="submission" date="2021-04" db="EMBL/GenBank/DDBJ databases">
        <authorList>
            <person name="Tunstrom K."/>
        </authorList>
    </citation>
    <scope>NUCLEOTIDE SEQUENCE</scope>
</reference>
<evidence type="ECO:0000256" key="6">
    <source>
        <dbReference type="SAM" id="MobiDB-lite"/>
    </source>
</evidence>
<dbReference type="PANTHER" id="PTHR46600:SF11">
    <property type="entry name" value="THAP DOMAIN-CONTAINING PROTEIN 10"/>
    <property type="match status" value="1"/>
</dbReference>
<dbReference type="InterPro" id="IPR026516">
    <property type="entry name" value="THAP1/10"/>
</dbReference>
<dbReference type="SMART" id="SM00980">
    <property type="entry name" value="THAP"/>
    <property type="match status" value="1"/>
</dbReference>